<dbReference type="Proteomes" id="UP001186944">
    <property type="component" value="Unassembled WGS sequence"/>
</dbReference>
<sequence>MIDVSAIDPSIQVMEVRLTDSDDLILQWSDNHIGEIPLDFLRLYCYEQPNSTPELSTYFSKASFMGLVLFLAWLKYINTAGVCILKNVPTEDQTVTKVAELISPVQKSIYGTSFDVVSTPNPINVAYSSAHLDFHMDLIYYESAPGLQLLHCMRFDSCVEGGESLLLDIFHVAENFRRSYPVEFHTLSRVPATFQKIHYERESPVHMIYQKPHIMLNHRHEIVSINWAPAFEGPLSVDPEDVELYYEAYHKFAAAIQNSPAIIELKMKPGDLMIFNNRRILHGRKEFNLNGGVRHLQGCYVNIDEFKSKVYVLSNQLGDKEPIKRVGNQCWF</sequence>
<dbReference type="AlphaFoldDB" id="A0AA88Y006"/>
<evidence type="ECO:0000256" key="6">
    <source>
        <dbReference type="ARBA" id="ARBA00023004"/>
    </source>
</evidence>
<dbReference type="InterPro" id="IPR042098">
    <property type="entry name" value="TauD-like_sf"/>
</dbReference>
<dbReference type="GO" id="GO:0051213">
    <property type="term" value="F:dioxygenase activity"/>
    <property type="evidence" value="ECO:0007669"/>
    <property type="project" value="UniProtKB-KW"/>
</dbReference>
<keyword evidence="3" id="KW-0479">Metal-binding</keyword>
<evidence type="ECO:0000256" key="4">
    <source>
        <dbReference type="ARBA" id="ARBA00022964"/>
    </source>
</evidence>
<accession>A0AA88Y006</accession>
<dbReference type="PANTHER" id="PTHR10696">
    <property type="entry name" value="GAMMA-BUTYROBETAINE HYDROXYLASE-RELATED"/>
    <property type="match status" value="1"/>
</dbReference>
<comment type="cofactor">
    <cofactor evidence="1">
        <name>Fe(2+)</name>
        <dbReference type="ChEBI" id="CHEBI:29033"/>
    </cofactor>
</comment>
<dbReference type="CDD" id="cd00250">
    <property type="entry name" value="CAS_like"/>
    <property type="match status" value="1"/>
</dbReference>
<dbReference type="Gene3D" id="3.60.130.10">
    <property type="entry name" value="Clavaminate synthase-like"/>
    <property type="match status" value="1"/>
</dbReference>
<keyword evidence="9" id="KW-1185">Reference proteome</keyword>
<dbReference type="PANTHER" id="PTHR10696:SF25">
    <property type="entry name" value="OXIDOREDUCTASE AIM17-RELATED"/>
    <property type="match status" value="1"/>
</dbReference>
<dbReference type="Pfam" id="PF02668">
    <property type="entry name" value="TauD"/>
    <property type="match status" value="1"/>
</dbReference>
<keyword evidence="4" id="KW-0223">Dioxygenase</keyword>
<dbReference type="GO" id="GO:0005739">
    <property type="term" value="C:mitochondrion"/>
    <property type="evidence" value="ECO:0007669"/>
    <property type="project" value="TreeGrafter"/>
</dbReference>
<organism evidence="8 9">
    <name type="scientific">Pinctada imbricata</name>
    <name type="common">Atlantic pearl-oyster</name>
    <name type="synonym">Pinctada martensii</name>
    <dbReference type="NCBI Taxonomy" id="66713"/>
    <lineage>
        <taxon>Eukaryota</taxon>
        <taxon>Metazoa</taxon>
        <taxon>Spiralia</taxon>
        <taxon>Lophotrochozoa</taxon>
        <taxon>Mollusca</taxon>
        <taxon>Bivalvia</taxon>
        <taxon>Autobranchia</taxon>
        <taxon>Pteriomorphia</taxon>
        <taxon>Pterioida</taxon>
        <taxon>Pterioidea</taxon>
        <taxon>Pteriidae</taxon>
        <taxon>Pinctada</taxon>
    </lineage>
</organism>
<dbReference type="GO" id="GO:0046872">
    <property type="term" value="F:metal ion binding"/>
    <property type="evidence" value="ECO:0007669"/>
    <property type="project" value="UniProtKB-KW"/>
</dbReference>
<evidence type="ECO:0000256" key="5">
    <source>
        <dbReference type="ARBA" id="ARBA00023002"/>
    </source>
</evidence>
<dbReference type="InterPro" id="IPR003819">
    <property type="entry name" value="TauD/TfdA-like"/>
</dbReference>
<reference evidence="8" key="1">
    <citation type="submission" date="2019-08" db="EMBL/GenBank/DDBJ databases">
        <title>The improved chromosome-level genome for the pearl oyster Pinctada fucata martensii using PacBio sequencing and Hi-C.</title>
        <authorList>
            <person name="Zheng Z."/>
        </authorList>
    </citation>
    <scope>NUCLEOTIDE SEQUENCE</scope>
    <source>
        <strain evidence="8">ZZ-2019</strain>
        <tissue evidence="8">Adductor muscle</tissue>
    </source>
</reference>
<feature type="domain" description="TauD/TfdA-like" evidence="7">
    <location>
        <begin position="76"/>
        <end position="300"/>
    </location>
</feature>
<dbReference type="EMBL" id="VSWD01000009">
    <property type="protein sequence ID" value="KAK3093261.1"/>
    <property type="molecule type" value="Genomic_DNA"/>
</dbReference>
<keyword evidence="6" id="KW-0408">Iron</keyword>
<name>A0AA88Y006_PINIB</name>
<dbReference type="SUPFAM" id="SSF51197">
    <property type="entry name" value="Clavaminate synthase-like"/>
    <property type="match status" value="1"/>
</dbReference>
<dbReference type="InterPro" id="IPR050411">
    <property type="entry name" value="AlphaKG_dependent_hydroxylases"/>
</dbReference>
<evidence type="ECO:0000259" key="7">
    <source>
        <dbReference type="Pfam" id="PF02668"/>
    </source>
</evidence>
<evidence type="ECO:0000313" key="8">
    <source>
        <dbReference type="EMBL" id="KAK3093261.1"/>
    </source>
</evidence>
<protein>
    <recommendedName>
        <fullName evidence="7">TauD/TfdA-like domain-containing protein</fullName>
    </recommendedName>
</protein>
<comment type="caution">
    <text evidence="8">The sequence shown here is derived from an EMBL/GenBank/DDBJ whole genome shotgun (WGS) entry which is preliminary data.</text>
</comment>
<gene>
    <name evidence="8" type="ORF">FSP39_013394</name>
</gene>
<evidence type="ECO:0000256" key="1">
    <source>
        <dbReference type="ARBA" id="ARBA00001954"/>
    </source>
</evidence>
<comment type="similarity">
    <text evidence="2">Belongs to the gamma-BBH/TMLD family.</text>
</comment>
<evidence type="ECO:0000313" key="9">
    <source>
        <dbReference type="Proteomes" id="UP001186944"/>
    </source>
</evidence>
<proteinExistence type="inferred from homology"/>
<keyword evidence="5" id="KW-0560">Oxidoreductase</keyword>
<evidence type="ECO:0000256" key="3">
    <source>
        <dbReference type="ARBA" id="ARBA00022723"/>
    </source>
</evidence>
<dbReference type="GO" id="GO:0045329">
    <property type="term" value="P:carnitine biosynthetic process"/>
    <property type="evidence" value="ECO:0007669"/>
    <property type="project" value="TreeGrafter"/>
</dbReference>
<evidence type="ECO:0000256" key="2">
    <source>
        <dbReference type="ARBA" id="ARBA00008654"/>
    </source>
</evidence>